<dbReference type="EMBL" id="CP098747">
    <property type="protein sequence ID" value="USG63092.1"/>
    <property type="molecule type" value="Genomic_DNA"/>
</dbReference>
<evidence type="ECO:0000313" key="1">
    <source>
        <dbReference type="EMBL" id="USG63092.1"/>
    </source>
</evidence>
<organism evidence="1 2">
    <name type="scientific">Sneathiella marina</name>
    <dbReference type="NCBI Taxonomy" id="2950108"/>
    <lineage>
        <taxon>Bacteria</taxon>
        <taxon>Pseudomonadati</taxon>
        <taxon>Pseudomonadota</taxon>
        <taxon>Alphaproteobacteria</taxon>
        <taxon>Sneathiellales</taxon>
        <taxon>Sneathiellaceae</taxon>
        <taxon>Sneathiella</taxon>
    </lineage>
</organism>
<name>A0ABY4WAZ6_9PROT</name>
<reference evidence="1" key="1">
    <citation type="submission" date="2022-06" db="EMBL/GenBank/DDBJ databases">
        <title>Sneathiella actinostolidae sp. nov., isolated from a sea anemonein the Western Pacific Ocean.</title>
        <authorList>
            <person name="Wei M.J."/>
        </authorList>
    </citation>
    <scope>NUCLEOTIDE SEQUENCE</scope>
    <source>
        <strain evidence="1">PHK-P5</strain>
    </source>
</reference>
<sequence length="360" mass="39175">MNIPDYFSPTYAIARHQFLDACKTLEISVESHLNNEAKGAEGEELYMDVARIGPSDASKVLIISSATHGGEGFCGSGVQVGMLRNNMFDSLPDDTAVLLIHAINPYGFSHVRRVNENNIDLNRNFLDYSEGLPANPDYAEVHPLIIPDDWDGPAHAAADAKIQDYIAEKGLPTYQAAVTGGQHIHKDGVFFGGFEPSWTNKTLRSVVSKHAGESKHLALLDFHTGLGPYGHGEPIYVGNPSGLPRAMEWYGDDVTSPEAGTSSSAVVRGTIDNGVTQMAPNASHTCVAIEYGTLPVMEVLNALRADNWLYVKGDINSDQGKAIKKQVRDAFYCDADDWKEMIWNRGISMIHMALAGLDKA</sequence>
<dbReference type="CDD" id="cd06233">
    <property type="entry name" value="M14-like"/>
    <property type="match status" value="1"/>
</dbReference>
<dbReference type="InterPro" id="IPR021259">
    <property type="entry name" value="DUF2817"/>
</dbReference>
<gene>
    <name evidence="1" type="ORF">NBZ79_08875</name>
</gene>
<keyword evidence="2" id="KW-1185">Reference proteome</keyword>
<evidence type="ECO:0000313" key="2">
    <source>
        <dbReference type="Proteomes" id="UP001056291"/>
    </source>
</evidence>
<dbReference type="Pfam" id="PF10994">
    <property type="entry name" value="DUF2817"/>
    <property type="match status" value="1"/>
</dbReference>
<protein>
    <submittedName>
        <fullName evidence="1">M14 family metallopeptidase</fullName>
    </submittedName>
</protein>
<dbReference type="Gene3D" id="3.40.630.10">
    <property type="entry name" value="Zn peptidases"/>
    <property type="match status" value="1"/>
</dbReference>
<dbReference type="SUPFAM" id="SSF53187">
    <property type="entry name" value="Zn-dependent exopeptidases"/>
    <property type="match status" value="1"/>
</dbReference>
<dbReference type="Proteomes" id="UP001056291">
    <property type="component" value="Chromosome"/>
</dbReference>
<accession>A0ABY4WAZ6</accession>
<dbReference type="RefSeq" id="WP_251937625.1">
    <property type="nucleotide sequence ID" value="NZ_CP098747.1"/>
</dbReference>
<proteinExistence type="predicted"/>